<feature type="region of interest" description="Disordered" evidence="1">
    <location>
        <begin position="29"/>
        <end position="65"/>
    </location>
</feature>
<accession>A0A5B7G6J7</accession>
<evidence type="ECO:0000313" key="2">
    <source>
        <dbReference type="EMBL" id="MPC52883.1"/>
    </source>
</evidence>
<protein>
    <submittedName>
        <fullName evidence="2">Uncharacterized protein</fullName>
    </submittedName>
</protein>
<gene>
    <name evidence="2" type="ORF">E2C01_046761</name>
</gene>
<dbReference type="Proteomes" id="UP000324222">
    <property type="component" value="Unassembled WGS sequence"/>
</dbReference>
<evidence type="ECO:0000313" key="3">
    <source>
        <dbReference type="Proteomes" id="UP000324222"/>
    </source>
</evidence>
<evidence type="ECO:0000256" key="1">
    <source>
        <dbReference type="SAM" id="MobiDB-lite"/>
    </source>
</evidence>
<reference evidence="2 3" key="1">
    <citation type="submission" date="2019-05" db="EMBL/GenBank/DDBJ databases">
        <title>Another draft genome of Portunus trituberculatus and its Hox gene families provides insights of decapod evolution.</title>
        <authorList>
            <person name="Jeong J.-H."/>
            <person name="Song I."/>
            <person name="Kim S."/>
            <person name="Choi T."/>
            <person name="Kim D."/>
            <person name="Ryu S."/>
            <person name="Kim W."/>
        </authorList>
    </citation>
    <scope>NUCLEOTIDE SEQUENCE [LARGE SCALE GENOMIC DNA]</scope>
    <source>
        <tissue evidence="2">Muscle</tissue>
    </source>
</reference>
<dbReference type="EMBL" id="VSRR010011221">
    <property type="protein sequence ID" value="MPC52883.1"/>
    <property type="molecule type" value="Genomic_DNA"/>
</dbReference>
<keyword evidence="3" id="KW-1185">Reference proteome</keyword>
<organism evidence="2 3">
    <name type="scientific">Portunus trituberculatus</name>
    <name type="common">Swimming crab</name>
    <name type="synonym">Neptunus trituberculatus</name>
    <dbReference type="NCBI Taxonomy" id="210409"/>
    <lineage>
        <taxon>Eukaryota</taxon>
        <taxon>Metazoa</taxon>
        <taxon>Ecdysozoa</taxon>
        <taxon>Arthropoda</taxon>
        <taxon>Crustacea</taxon>
        <taxon>Multicrustacea</taxon>
        <taxon>Malacostraca</taxon>
        <taxon>Eumalacostraca</taxon>
        <taxon>Eucarida</taxon>
        <taxon>Decapoda</taxon>
        <taxon>Pleocyemata</taxon>
        <taxon>Brachyura</taxon>
        <taxon>Eubrachyura</taxon>
        <taxon>Portunoidea</taxon>
        <taxon>Portunidae</taxon>
        <taxon>Portuninae</taxon>
        <taxon>Portunus</taxon>
    </lineage>
</organism>
<comment type="caution">
    <text evidence="2">The sequence shown here is derived from an EMBL/GenBank/DDBJ whole genome shotgun (WGS) entry which is preliminary data.</text>
</comment>
<name>A0A5B7G6J7_PORTR</name>
<dbReference type="AlphaFoldDB" id="A0A5B7G6J7"/>
<proteinExistence type="predicted"/>
<sequence>MRFVHEKSGTKITEKEMVQRNGYDVNYRVRDSQTRQAGHEENQDGSHGLTKDYGRVTREQGKGKG</sequence>